<comment type="caution">
    <text evidence="3">The sequence shown here is derived from an EMBL/GenBank/DDBJ whole genome shotgun (WGS) entry which is preliminary data.</text>
</comment>
<evidence type="ECO:0000313" key="3">
    <source>
        <dbReference type="EMBL" id="RJQ87243.1"/>
    </source>
</evidence>
<organism evidence="3 4">
    <name type="scientific">Amycolatopsis panacis</name>
    <dbReference type="NCBI Taxonomy" id="2340917"/>
    <lineage>
        <taxon>Bacteria</taxon>
        <taxon>Bacillati</taxon>
        <taxon>Actinomycetota</taxon>
        <taxon>Actinomycetes</taxon>
        <taxon>Pseudonocardiales</taxon>
        <taxon>Pseudonocardiaceae</taxon>
        <taxon>Amycolatopsis</taxon>
    </lineage>
</organism>
<evidence type="ECO:0000313" key="4">
    <source>
        <dbReference type="Proteomes" id="UP000285112"/>
    </source>
</evidence>
<dbReference type="RefSeq" id="WP_120023052.1">
    <property type="nucleotide sequence ID" value="NZ_QZFV01000069.1"/>
</dbReference>
<keyword evidence="1" id="KW-0812">Transmembrane</keyword>
<evidence type="ECO:0000256" key="1">
    <source>
        <dbReference type="SAM" id="Phobius"/>
    </source>
</evidence>
<keyword evidence="4" id="KW-1185">Reference proteome</keyword>
<accession>A0A419I714</accession>
<proteinExistence type="predicted"/>
<feature type="domain" description="SHOCT" evidence="2">
    <location>
        <begin position="58"/>
        <end position="85"/>
    </location>
</feature>
<dbReference type="InterPro" id="IPR018649">
    <property type="entry name" value="SHOCT"/>
</dbReference>
<dbReference type="Pfam" id="PF09851">
    <property type="entry name" value="SHOCT"/>
    <property type="match status" value="1"/>
</dbReference>
<dbReference type="AlphaFoldDB" id="A0A419I714"/>
<name>A0A419I714_9PSEU</name>
<keyword evidence="1" id="KW-1133">Transmembrane helix</keyword>
<evidence type="ECO:0000259" key="2">
    <source>
        <dbReference type="Pfam" id="PF09851"/>
    </source>
</evidence>
<gene>
    <name evidence="3" type="ORF">D5S19_09920</name>
</gene>
<dbReference type="Proteomes" id="UP000285112">
    <property type="component" value="Unassembled WGS sequence"/>
</dbReference>
<feature type="transmembrane region" description="Helical" evidence="1">
    <location>
        <begin position="12"/>
        <end position="37"/>
    </location>
</feature>
<dbReference type="EMBL" id="QZFV01000069">
    <property type="protein sequence ID" value="RJQ87243.1"/>
    <property type="molecule type" value="Genomic_DNA"/>
</dbReference>
<reference evidence="3 4" key="1">
    <citation type="submission" date="2018-09" db="EMBL/GenBank/DDBJ databases">
        <title>YIM PH 21725 draft genome.</title>
        <authorList>
            <person name="Miao C."/>
        </authorList>
    </citation>
    <scope>NUCLEOTIDE SEQUENCE [LARGE SCALE GENOMIC DNA]</scope>
    <source>
        <strain evidence="4">YIM PH21725</strain>
    </source>
</reference>
<keyword evidence="1" id="KW-0472">Membrane</keyword>
<protein>
    <submittedName>
        <fullName evidence="3">SHOCT domain-containing protein</fullName>
    </submittedName>
</protein>
<sequence length="86" mass="9182">MPYWHYGTDASWVGPVVMIVGLVLLVAAIGIVVAFLARRPVGGPGPGSGSGSGSGSDDAIAILRQRFARGEIDQEEYDRRREALLR</sequence>
<dbReference type="OrthoDB" id="3748887at2"/>